<name>A0ABP6AQS1_STRLO</name>
<organism evidence="4 5">
    <name type="scientific">Streptomyces longisporus</name>
    <dbReference type="NCBI Taxonomy" id="1948"/>
    <lineage>
        <taxon>Bacteria</taxon>
        <taxon>Bacillati</taxon>
        <taxon>Actinomycetota</taxon>
        <taxon>Actinomycetes</taxon>
        <taxon>Kitasatosporales</taxon>
        <taxon>Streptomycetaceae</taxon>
        <taxon>Streptomyces</taxon>
    </lineage>
</organism>
<dbReference type="EMBL" id="BAAASG010000028">
    <property type="protein sequence ID" value="GAA2521006.1"/>
    <property type="molecule type" value="Genomic_DNA"/>
</dbReference>
<keyword evidence="1" id="KW-0808">Transferase</keyword>
<dbReference type="RefSeq" id="WP_344406521.1">
    <property type="nucleotide sequence ID" value="NZ_BAAASG010000028.1"/>
</dbReference>
<dbReference type="Proteomes" id="UP001501777">
    <property type="component" value="Unassembled WGS sequence"/>
</dbReference>
<dbReference type="InterPro" id="IPR000182">
    <property type="entry name" value="GNAT_dom"/>
</dbReference>
<reference evidence="5" key="1">
    <citation type="journal article" date="2019" name="Int. J. Syst. Evol. Microbiol.">
        <title>The Global Catalogue of Microorganisms (GCM) 10K type strain sequencing project: providing services to taxonomists for standard genome sequencing and annotation.</title>
        <authorList>
            <consortium name="The Broad Institute Genomics Platform"/>
            <consortium name="The Broad Institute Genome Sequencing Center for Infectious Disease"/>
            <person name="Wu L."/>
            <person name="Ma J."/>
        </authorList>
    </citation>
    <scope>NUCLEOTIDE SEQUENCE [LARGE SCALE GENOMIC DNA]</scope>
    <source>
        <strain evidence="5">JCM 4395</strain>
    </source>
</reference>
<dbReference type="Gene3D" id="3.40.630.30">
    <property type="match status" value="1"/>
</dbReference>
<dbReference type="Pfam" id="PF00583">
    <property type="entry name" value="Acetyltransf_1"/>
    <property type="match status" value="1"/>
</dbReference>
<evidence type="ECO:0000256" key="2">
    <source>
        <dbReference type="ARBA" id="ARBA00023315"/>
    </source>
</evidence>
<keyword evidence="5" id="KW-1185">Reference proteome</keyword>
<accession>A0ABP6AQS1</accession>
<dbReference type="PANTHER" id="PTHR43877">
    <property type="entry name" value="AMINOALKYLPHOSPHONATE N-ACETYLTRANSFERASE-RELATED-RELATED"/>
    <property type="match status" value="1"/>
</dbReference>
<sequence length="180" mass="19170">MVETEIGGPVTVREMTPEDEPGVAALFAACEDYFVAATGDPALPADVQSLYYALPEGADPDQKRLLVMCRGESVLGLVDVVDRHPDVVGCSVGTFLVAPEARRAGIGTHVARRLLEEAAGRGMRHVTATCPSGWEPGLGFLRSLGFEIGPPREASGGTVGNRLRRPEETGLCTARLRQTR</sequence>
<protein>
    <recommendedName>
        <fullName evidence="3">N-acetyltransferase domain-containing protein</fullName>
    </recommendedName>
</protein>
<evidence type="ECO:0000256" key="1">
    <source>
        <dbReference type="ARBA" id="ARBA00022679"/>
    </source>
</evidence>
<evidence type="ECO:0000259" key="3">
    <source>
        <dbReference type="PROSITE" id="PS51186"/>
    </source>
</evidence>
<proteinExistence type="predicted"/>
<dbReference type="PROSITE" id="PS51186">
    <property type="entry name" value="GNAT"/>
    <property type="match status" value="1"/>
</dbReference>
<evidence type="ECO:0000313" key="5">
    <source>
        <dbReference type="Proteomes" id="UP001501777"/>
    </source>
</evidence>
<dbReference type="InterPro" id="IPR016181">
    <property type="entry name" value="Acyl_CoA_acyltransferase"/>
</dbReference>
<evidence type="ECO:0000313" key="4">
    <source>
        <dbReference type="EMBL" id="GAA2521006.1"/>
    </source>
</evidence>
<feature type="domain" description="N-acetyltransferase" evidence="3">
    <location>
        <begin position="10"/>
        <end position="166"/>
    </location>
</feature>
<comment type="caution">
    <text evidence="4">The sequence shown here is derived from an EMBL/GenBank/DDBJ whole genome shotgun (WGS) entry which is preliminary data.</text>
</comment>
<dbReference type="CDD" id="cd04301">
    <property type="entry name" value="NAT_SF"/>
    <property type="match status" value="1"/>
</dbReference>
<keyword evidence="2" id="KW-0012">Acyltransferase</keyword>
<dbReference type="SUPFAM" id="SSF55729">
    <property type="entry name" value="Acyl-CoA N-acyltransferases (Nat)"/>
    <property type="match status" value="1"/>
</dbReference>
<dbReference type="InterPro" id="IPR050832">
    <property type="entry name" value="Bact_Acetyltransf"/>
</dbReference>
<gene>
    <name evidence="4" type="ORF">GCM10010276_84580</name>
</gene>